<dbReference type="EMBL" id="QGGU01000004">
    <property type="protein sequence ID" value="PWK53077.1"/>
    <property type="molecule type" value="Genomic_DNA"/>
</dbReference>
<keyword evidence="4" id="KW-0804">Transcription</keyword>
<proteinExistence type="inferred from homology"/>
<evidence type="ECO:0000256" key="4">
    <source>
        <dbReference type="ARBA" id="ARBA00023163"/>
    </source>
</evidence>
<evidence type="ECO:0000313" key="5">
    <source>
        <dbReference type="EMBL" id="PWK53077.1"/>
    </source>
</evidence>
<organism evidence="5 6">
    <name type="scientific">Pleionea mediterranea</name>
    <dbReference type="NCBI Taxonomy" id="523701"/>
    <lineage>
        <taxon>Bacteria</taxon>
        <taxon>Pseudomonadati</taxon>
        <taxon>Pseudomonadota</taxon>
        <taxon>Gammaproteobacteria</taxon>
        <taxon>Oceanospirillales</taxon>
        <taxon>Pleioneaceae</taxon>
        <taxon>Pleionea</taxon>
    </lineage>
</organism>
<gene>
    <name evidence="5" type="ORF">C8D97_104295</name>
</gene>
<evidence type="ECO:0000256" key="2">
    <source>
        <dbReference type="ARBA" id="ARBA00023015"/>
    </source>
</evidence>
<dbReference type="PIRSF" id="PIRSF019455">
    <property type="entry name" value="CopR_AtkY"/>
    <property type="match status" value="1"/>
</dbReference>
<dbReference type="AlphaFoldDB" id="A0A316GEI3"/>
<sequence length="128" mass="14693">MANYPNLGKLEVRVLEYLWANPDGTAKSIHHELNQERGITVNTVQSTLERLYRKKLLSRRKHSHSFVYSALASKEAVLGQFINEMLERFQSNAELNVAAILNAAESIDQKALDILETEIQRRRLEDKS</sequence>
<keyword evidence="6" id="KW-1185">Reference proteome</keyword>
<dbReference type="Proteomes" id="UP000245790">
    <property type="component" value="Unassembled WGS sequence"/>
</dbReference>
<dbReference type="InterPro" id="IPR036388">
    <property type="entry name" value="WH-like_DNA-bd_sf"/>
</dbReference>
<protein>
    <submittedName>
        <fullName evidence="5">Putative transcriptional regulator</fullName>
    </submittedName>
</protein>
<dbReference type="InterPro" id="IPR036390">
    <property type="entry name" value="WH_DNA-bd_sf"/>
</dbReference>
<reference evidence="5 6" key="1">
    <citation type="submission" date="2018-05" db="EMBL/GenBank/DDBJ databases">
        <title>Genomic Encyclopedia of Type Strains, Phase IV (KMG-IV): sequencing the most valuable type-strain genomes for metagenomic binning, comparative biology and taxonomic classification.</title>
        <authorList>
            <person name="Goeker M."/>
        </authorList>
    </citation>
    <scope>NUCLEOTIDE SEQUENCE [LARGE SCALE GENOMIC DNA]</scope>
    <source>
        <strain evidence="5 6">DSM 25350</strain>
    </source>
</reference>
<dbReference type="SUPFAM" id="SSF46785">
    <property type="entry name" value="Winged helix' DNA-binding domain"/>
    <property type="match status" value="1"/>
</dbReference>
<dbReference type="InterPro" id="IPR005650">
    <property type="entry name" value="BlaI_family"/>
</dbReference>
<dbReference type="Gene3D" id="1.10.10.10">
    <property type="entry name" value="Winged helix-like DNA-binding domain superfamily/Winged helix DNA-binding domain"/>
    <property type="match status" value="1"/>
</dbReference>
<dbReference type="GO" id="GO:0003677">
    <property type="term" value="F:DNA binding"/>
    <property type="evidence" value="ECO:0007669"/>
    <property type="project" value="UniProtKB-KW"/>
</dbReference>
<keyword evidence="3" id="KW-0238">DNA-binding</keyword>
<evidence type="ECO:0000256" key="1">
    <source>
        <dbReference type="ARBA" id="ARBA00011046"/>
    </source>
</evidence>
<comment type="caution">
    <text evidence="5">The sequence shown here is derived from an EMBL/GenBank/DDBJ whole genome shotgun (WGS) entry which is preliminary data.</text>
</comment>
<keyword evidence="2" id="KW-0805">Transcription regulation</keyword>
<evidence type="ECO:0000313" key="6">
    <source>
        <dbReference type="Proteomes" id="UP000245790"/>
    </source>
</evidence>
<dbReference type="Pfam" id="PF03965">
    <property type="entry name" value="Penicillinase_R"/>
    <property type="match status" value="1"/>
</dbReference>
<comment type="similarity">
    <text evidence="1">Belongs to the BlaI transcriptional regulatory family.</text>
</comment>
<name>A0A316GEI3_9GAMM</name>
<dbReference type="GO" id="GO:0045892">
    <property type="term" value="P:negative regulation of DNA-templated transcription"/>
    <property type="evidence" value="ECO:0007669"/>
    <property type="project" value="InterPro"/>
</dbReference>
<evidence type="ECO:0000256" key="3">
    <source>
        <dbReference type="ARBA" id="ARBA00023125"/>
    </source>
</evidence>
<accession>A0A316GEI3</accession>